<evidence type="ECO:0000313" key="10">
    <source>
        <dbReference type="EMBL" id="KIL41008.1"/>
    </source>
</evidence>
<feature type="transmembrane region" description="Helical" evidence="8">
    <location>
        <begin position="91"/>
        <end position="115"/>
    </location>
</feature>
<dbReference type="PANTHER" id="PTHR42718">
    <property type="entry name" value="MAJOR FACILITATOR SUPERFAMILY MULTIDRUG TRANSPORTER MFSC"/>
    <property type="match status" value="1"/>
</dbReference>
<keyword evidence="11" id="KW-1185">Reference proteome</keyword>
<gene>
    <name evidence="10" type="ORF">SD70_09890</name>
</gene>
<name>A0ABR5AIX5_9BACL</name>
<evidence type="ECO:0000256" key="8">
    <source>
        <dbReference type="SAM" id="Phobius"/>
    </source>
</evidence>
<organism evidence="10 11">
    <name type="scientific">Gordoniibacillus kamchatkensis</name>
    <dbReference type="NCBI Taxonomy" id="1590651"/>
    <lineage>
        <taxon>Bacteria</taxon>
        <taxon>Bacillati</taxon>
        <taxon>Bacillota</taxon>
        <taxon>Bacilli</taxon>
        <taxon>Bacillales</taxon>
        <taxon>Paenibacillaceae</taxon>
        <taxon>Gordoniibacillus</taxon>
    </lineage>
</organism>
<feature type="transmembrane region" description="Helical" evidence="8">
    <location>
        <begin position="127"/>
        <end position="146"/>
    </location>
</feature>
<dbReference type="InterPro" id="IPR004638">
    <property type="entry name" value="EmrB-like"/>
</dbReference>
<dbReference type="NCBIfam" id="TIGR00711">
    <property type="entry name" value="efflux_EmrB"/>
    <property type="match status" value="1"/>
</dbReference>
<dbReference type="Pfam" id="PF07690">
    <property type="entry name" value="MFS_1"/>
    <property type="match status" value="1"/>
</dbReference>
<feature type="transmembrane region" description="Helical" evidence="8">
    <location>
        <begin position="40"/>
        <end position="60"/>
    </location>
</feature>
<dbReference type="SUPFAM" id="SSF103473">
    <property type="entry name" value="MFS general substrate transporter"/>
    <property type="match status" value="1"/>
</dbReference>
<dbReference type="InterPro" id="IPR036259">
    <property type="entry name" value="MFS_trans_sf"/>
</dbReference>
<evidence type="ECO:0000256" key="7">
    <source>
        <dbReference type="ARBA" id="ARBA00023136"/>
    </source>
</evidence>
<feature type="transmembrane region" description="Helical" evidence="8">
    <location>
        <begin position="346"/>
        <end position="373"/>
    </location>
</feature>
<sequence>MTIAGLSLGYFMVMLDMTVLNVALPAIRHDLGGGFAGMQWVVNAYTIAFACLLLTAGALADRLGAKRLFVAGLVLFLAASVLSAASPSLGVLIACRALLGVGGAALVPASLTLIAHHFPAAAERARALGAWAAVSGAALAAGPAAGGLLVDTLGWRTIFLLQVPVALVSIGISLAVLSETARRTQRGFDFAGQLSAIVAVAALTYALVEGEASGWGAPPIVIAYCAAAVAAVCFVRIEARGKQPMLPLALFRNPAFSTAMAAGLAVNFALSGLLFLLTLYFQQARGYSAFTAGLAFLPLTVPTAFNPMLTGRIVGRIGAAAPAAFGFALMAAGTVILLWSDADSSYAITLLALVLTGFGVSFAIPSLLAAVVASVPKEQAGISSGALNASRQLGAVLGVAVLGAVANGSDRFVAGMHASLLATAAVLLGGGVLSLLYFGRSS</sequence>
<feature type="transmembrane region" description="Helical" evidence="8">
    <location>
        <begin position="7"/>
        <end position="28"/>
    </location>
</feature>
<dbReference type="Proteomes" id="UP000031967">
    <property type="component" value="Unassembled WGS sequence"/>
</dbReference>
<dbReference type="InterPro" id="IPR020846">
    <property type="entry name" value="MFS_dom"/>
</dbReference>
<feature type="transmembrane region" description="Helical" evidence="8">
    <location>
        <begin position="385"/>
        <end position="406"/>
    </location>
</feature>
<dbReference type="Gene3D" id="1.20.1720.10">
    <property type="entry name" value="Multidrug resistance protein D"/>
    <property type="match status" value="1"/>
</dbReference>
<dbReference type="PRINTS" id="PR01036">
    <property type="entry name" value="TCRTETB"/>
</dbReference>
<evidence type="ECO:0000256" key="5">
    <source>
        <dbReference type="ARBA" id="ARBA00022692"/>
    </source>
</evidence>
<keyword evidence="4" id="KW-1003">Cell membrane</keyword>
<reference evidence="10 11" key="1">
    <citation type="submission" date="2014-12" db="EMBL/GenBank/DDBJ databases">
        <title>Draft genome sequence of Paenibacillus kamchatkensis strain B-2647.</title>
        <authorList>
            <person name="Karlyshev A.V."/>
            <person name="Kudryashova E.B."/>
        </authorList>
    </citation>
    <scope>NUCLEOTIDE SEQUENCE [LARGE SCALE GENOMIC DNA]</scope>
    <source>
        <strain evidence="10 11">VKM B-2647</strain>
    </source>
</reference>
<proteinExistence type="inferred from homology"/>
<evidence type="ECO:0000313" key="11">
    <source>
        <dbReference type="Proteomes" id="UP000031967"/>
    </source>
</evidence>
<feature type="domain" description="Major facilitator superfamily (MFS) profile" evidence="9">
    <location>
        <begin position="2"/>
        <end position="442"/>
    </location>
</feature>
<feature type="transmembrane region" description="Helical" evidence="8">
    <location>
        <begin position="258"/>
        <end position="281"/>
    </location>
</feature>
<comment type="caution">
    <text evidence="10">The sequence shown here is derived from an EMBL/GenBank/DDBJ whole genome shotgun (WGS) entry which is preliminary data.</text>
</comment>
<feature type="transmembrane region" description="Helical" evidence="8">
    <location>
        <begin position="190"/>
        <end position="208"/>
    </location>
</feature>
<accession>A0ABR5AIX5</accession>
<keyword evidence="6 8" id="KW-1133">Transmembrane helix</keyword>
<comment type="subcellular location">
    <subcellularLocation>
        <location evidence="1">Cell membrane</location>
        <topology evidence="1">Multi-pass membrane protein</topology>
    </subcellularLocation>
</comment>
<protein>
    <submittedName>
        <fullName evidence="10">MFS transporter</fullName>
    </submittedName>
</protein>
<feature type="transmembrane region" description="Helical" evidence="8">
    <location>
        <begin position="418"/>
        <end position="438"/>
    </location>
</feature>
<feature type="transmembrane region" description="Helical" evidence="8">
    <location>
        <begin position="67"/>
        <end position="85"/>
    </location>
</feature>
<dbReference type="CDD" id="cd17321">
    <property type="entry name" value="MFS_MMR_MDR_like"/>
    <property type="match status" value="1"/>
</dbReference>
<feature type="transmembrane region" description="Helical" evidence="8">
    <location>
        <begin position="158"/>
        <end position="178"/>
    </location>
</feature>
<evidence type="ECO:0000256" key="2">
    <source>
        <dbReference type="ARBA" id="ARBA00008537"/>
    </source>
</evidence>
<evidence type="ECO:0000256" key="3">
    <source>
        <dbReference type="ARBA" id="ARBA00022448"/>
    </source>
</evidence>
<keyword evidence="5 8" id="KW-0812">Transmembrane</keyword>
<comment type="similarity">
    <text evidence="2">Belongs to the major facilitator superfamily. EmrB family.</text>
</comment>
<feature type="transmembrane region" description="Helical" evidence="8">
    <location>
        <begin position="317"/>
        <end position="340"/>
    </location>
</feature>
<dbReference type="EMBL" id="JXAK01000014">
    <property type="protein sequence ID" value="KIL41008.1"/>
    <property type="molecule type" value="Genomic_DNA"/>
</dbReference>
<evidence type="ECO:0000259" key="9">
    <source>
        <dbReference type="PROSITE" id="PS50850"/>
    </source>
</evidence>
<dbReference type="PANTHER" id="PTHR42718:SF9">
    <property type="entry name" value="MAJOR FACILITATOR SUPERFAMILY MULTIDRUG TRANSPORTER MFSC"/>
    <property type="match status" value="1"/>
</dbReference>
<dbReference type="InterPro" id="IPR011701">
    <property type="entry name" value="MFS"/>
</dbReference>
<dbReference type="Gene3D" id="1.20.1250.20">
    <property type="entry name" value="MFS general substrate transporter like domains"/>
    <property type="match status" value="1"/>
</dbReference>
<keyword evidence="3" id="KW-0813">Transport</keyword>
<feature type="transmembrane region" description="Helical" evidence="8">
    <location>
        <begin position="287"/>
        <end position="305"/>
    </location>
</feature>
<keyword evidence="7 8" id="KW-0472">Membrane</keyword>
<evidence type="ECO:0000256" key="4">
    <source>
        <dbReference type="ARBA" id="ARBA00022475"/>
    </source>
</evidence>
<evidence type="ECO:0000256" key="6">
    <source>
        <dbReference type="ARBA" id="ARBA00022989"/>
    </source>
</evidence>
<dbReference type="PROSITE" id="PS50850">
    <property type="entry name" value="MFS"/>
    <property type="match status" value="1"/>
</dbReference>
<evidence type="ECO:0000256" key="1">
    <source>
        <dbReference type="ARBA" id="ARBA00004651"/>
    </source>
</evidence>
<feature type="transmembrane region" description="Helical" evidence="8">
    <location>
        <begin position="220"/>
        <end position="237"/>
    </location>
</feature>